<dbReference type="InterPro" id="IPR051935">
    <property type="entry name" value="HSDL2"/>
</dbReference>
<evidence type="ECO:0000256" key="2">
    <source>
        <dbReference type="ARBA" id="ARBA00006484"/>
    </source>
</evidence>
<keyword evidence="5" id="KW-0576">Peroxisome</keyword>
<name>A0A1I0SBA6_9BACT</name>
<dbReference type="InterPro" id="IPR002347">
    <property type="entry name" value="SDR_fam"/>
</dbReference>
<dbReference type="EMBL" id="FOJG01000002">
    <property type="protein sequence ID" value="SEW53937.1"/>
    <property type="molecule type" value="Genomic_DNA"/>
</dbReference>
<reference evidence="7" key="1">
    <citation type="submission" date="2016-10" db="EMBL/GenBank/DDBJ databases">
        <authorList>
            <person name="Varghese N."/>
            <person name="Submissions S."/>
        </authorList>
    </citation>
    <scope>NUCLEOTIDE SEQUENCE [LARGE SCALE GENOMIC DNA]</scope>
    <source>
        <strain evidence="7">DSM 3695</strain>
    </source>
</reference>
<keyword evidence="7" id="KW-1185">Reference proteome</keyword>
<keyword evidence="4" id="KW-0560">Oxidoreductase</keyword>
<dbReference type="FunFam" id="3.40.50.720:FF:000301">
    <property type="entry name" value="Hydroxysteroid dehydrogenase like 2"/>
    <property type="match status" value="1"/>
</dbReference>
<evidence type="ECO:0000256" key="4">
    <source>
        <dbReference type="ARBA" id="ARBA00023002"/>
    </source>
</evidence>
<evidence type="ECO:0000256" key="3">
    <source>
        <dbReference type="ARBA" id="ARBA00022857"/>
    </source>
</evidence>
<dbReference type="STRING" id="29529.SAMN04488122_5777"/>
<dbReference type="Pfam" id="PF00106">
    <property type="entry name" value="adh_short"/>
    <property type="match status" value="1"/>
</dbReference>
<evidence type="ECO:0000313" key="6">
    <source>
        <dbReference type="EMBL" id="SEW53937.1"/>
    </source>
</evidence>
<dbReference type="Gene3D" id="3.40.50.720">
    <property type="entry name" value="NAD(P)-binding Rossmann-like Domain"/>
    <property type="match status" value="1"/>
</dbReference>
<comment type="subcellular location">
    <subcellularLocation>
        <location evidence="1">Peroxisome</location>
    </subcellularLocation>
</comment>
<evidence type="ECO:0000256" key="5">
    <source>
        <dbReference type="ARBA" id="ARBA00023140"/>
    </source>
</evidence>
<dbReference type="InterPro" id="IPR036291">
    <property type="entry name" value="NAD(P)-bd_dom_sf"/>
</dbReference>
<dbReference type="RefSeq" id="WP_089901382.1">
    <property type="nucleotide sequence ID" value="NZ_FOJG01000002.1"/>
</dbReference>
<dbReference type="OrthoDB" id="9810935at2"/>
<evidence type="ECO:0000256" key="1">
    <source>
        <dbReference type="ARBA" id="ARBA00004275"/>
    </source>
</evidence>
<dbReference type="PANTHER" id="PTHR42808:SF3">
    <property type="entry name" value="HYDROXYSTEROID DEHYDROGENASE-LIKE PROTEIN 2"/>
    <property type="match status" value="1"/>
</dbReference>
<dbReference type="NCBIfam" id="NF006133">
    <property type="entry name" value="PRK08278.1"/>
    <property type="match status" value="1"/>
</dbReference>
<protein>
    <submittedName>
        <fullName evidence="6">Citronellol/citronellal dehydrogenase</fullName>
    </submittedName>
</protein>
<comment type="similarity">
    <text evidence="2">Belongs to the short-chain dehydrogenases/reductases (SDR) family.</text>
</comment>
<accession>A0A1I0SBA6</accession>
<dbReference type="Proteomes" id="UP000199310">
    <property type="component" value="Unassembled WGS sequence"/>
</dbReference>
<sequence>MSFQQRTIFITGASRGIGKAIALRLASKGANIVIAAKSVEEDPRLGGTIYSAAEEVEAAGGKALAVQVDIREESQIAQAVQQAVEKFGGIDVVINNASAIQLTNTEDTAAKRFDLMYNINVRGTFLVTQHCLPYLKKGNNPHILTLSPPLNLDPRWFSPHLAYTISKYNMSMLATGWAEELKPYNIASNALWPATTIATAAVKNLLGGDSLINKSRTPEILADAVEYILQQPASYSGHTFIDEEVLQAAGISNFDKYAVVPGAKLQKDLFIS</sequence>
<evidence type="ECO:0000313" key="7">
    <source>
        <dbReference type="Proteomes" id="UP000199310"/>
    </source>
</evidence>
<organism evidence="6 7">
    <name type="scientific">Chitinophaga arvensicola</name>
    <dbReference type="NCBI Taxonomy" id="29529"/>
    <lineage>
        <taxon>Bacteria</taxon>
        <taxon>Pseudomonadati</taxon>
        <taxon>Bacteroidota</taxon>
        <taxon>Chitinophagia</taxon>
        <taxon>Chitinophagales</taxon>
        <taxon>Chitinophagaceae</taxon>
        <taxon>Chitinophaga</taxon>
    </lineage>
</organism>
<dbReference type="GO" id="GO:0016491">
    <property type="term" value="F:oxidoreductase activity"/>
    <property type="evidence" value="ECO:0007669"/>
    <property type="project" value="UniProtKB-KW"/>
</dbReference>
<proteinExistence type="inferred from homology"/>
<dbReference type="PRINTS" id="PR00081">
    <property type="entry name" value="GDHRDH"/>
</dbReference>
<dbReference type="PANTHER" id="PTHR42808">
    <property type="entry name" value="HYDROXYSTEROID DEHYDROGENASE-LIKE PROTEIN 2"/>
    <property type="match status" value="1"/>
</dbReference>
<dbReference type="AlphaFoldDB" id="A0A1I0SBA6"/>
<dbReference type="SUPFAM" id="SSF51735">
    <property type="entry name" value="NAD(P)-binding Rossmann-fold domains"/>
    <property type="match status" value="1"/>
</dbReference>
<gene>
    <name evidence="6" type="ORF">SAMN04488122_5777</name>
</gene>
<keyword evidence="3" id="KW-0521">NADP</keyword>